<comment type="similarity">
    <text evidence="6">Belongs to the pseudouridine-5'-phosphate glycosidase family.</text>
</comment>
<evidence type="ECO:0000313" key="8">
    <source>
        <dbReference type="Proteomes" id="UP000030700"/>
    </source>
</evidence>
<feature type="active site" description="Nucleophile" evidence="6">
    <location>
        <position position="159"/>
    </location>
</feature>
<evidence type="ECO:0000256" key="4">
    <source>
        <dbReference type="ARBA" id="ARBA00023239"/>
    </source>
</evidence>
<dbReference type="Proteomes" id="UP000030700">
    <property type="component" value="Unassembled WGS sequence"/>
</dbReference>
<reference evidence="7 8" key="1">
    <citation type="journal article" date="2015" name="PeerJ">
        <title>First genomic representation of candidate bacterial phylum KSB3 points to enhanced environmental sensing as a trigger of wastewater bulking.</title>
        <authorList>
            <person name="Sekiguchi Y."/>
            <person name="Ohashi A."/>
            <person name="Parks D.H."/>
            <person name="Yamauchi T."/>
            <person name="Tyson G.W."/>
            <person name="Hugenholtz P."/>
        </authorList>
    </citation>
    <scope>NUCLEOTIDE SEQUENCE [LARGE SCALE GENOMIC DNA]</scope>
</reference>
<comment type="function">
    <text evidence="6">Catalyzes the reversible cleavage of pseudouridine 5'-phosphate (PsiMP) to ribose 5-phosphate and uracil. Functions biologically in the cleavage direction, as part of a pseudouridine degradation pathway.</text>
</comment>
<comment type="catalytic activity">
    <reaction evidence="6">
        <text>D-ribose 5-phosphate + uracil = psi-UMP + H2O</text>
        <dbReference type="Rhea" id="RHEA:18337"/>
        <dbReference type="ChEBI" id="CHEBI:15377"/>
        <dbReference type="ChEBI" id="CHEBI:17568"/>
        <dbReference type="ChEBI" id="CHEBI:58380"/>
        <dbReference type="ChEBI" id="CHEBI:78346"/>
        <dbReference type="EC" id="4.2.1.70"/>
    </reaction>
</comment>
<dbReference type="InterPro" id="IPR022830">
    <property type="entry name" value="Indigdn_synthA-like"/>
</dbReference>
<dbReference type="EMBL" id="DF820455">
    <property type="protein sequence ID" value="GAK49181.1"/>
    <property type="molecule type" value="Genomic_DNA"/>
</dbReference>
<gene>
    <name evidence="6" type="primary">psuG</name>
    <name evidence="7" type="ORF">U14_00399</name>
</gene>
<dbReference type="EC" id="4.2.1.70" evidence="6"/>
<keyword evidence="3 6" id="KW-0464">Manganese</keyword>
<evidence type="ECO:0000256" key="5">
    <source>
        <dbReference type="ARBA" id="ARBA00023295"/>
    </source>
</evidence>
<keyword evidence="1 6" id="KW-0479">Metal-binding</keyword>
<evidence type="ECO:0000256" key="2">
    <source>
        <dbReference type="ARBA" id="ARBA00022801"/>
    </source>
</evidence>
<dbReference type="GO" id="GO:0016798">
    <property type="term" value="F:hydrolase activity, acting on glycosyl bonds"/>
    <property type="evidence" value="ECO:0007669"/>
    <property type="project" value="UniProtKB-KW"/>
</dbReference>
<feature type="binding site" evidence="6">
    <location>
        <position position="106"/>
    </location>
    <ligand>
        <name>substrate</name>
    </ligand>
</feature>
<keyword evidence="5 6" id="KW-0326">Glycosidase</keyword>
<dbReference type="STRING" id="1499966.U14_00399"/>
<dbReference type="GO" id="GO:0046113">
    <property type="term" value="P:nucleobase catabolic process"/>
    <property type="evidence" value="ECO:0007669"/>
    <property type="project" value="UniProtKB-UniRule"/>
</dbReference>
<evidence type="ECO:0000313" key="7">
    <source>
        <dbReference type="EMBL" id="GAK49181.1"/>
    </source>
</evidence>
<dbReference type="PANTHER" id="PTHR42909:SF1">
    <property type="entry name" value="CARBOHYDRATE KINASE PFKB DOMAIN-CONTAINING PROTEIN"/>
    <property type="match status" value="1"/>
</dbReference>
<dbReference type="GO" id="GO:0004730">
    <property type="term" value="F:pseudouridylate synthase activity"/>
    <property type="evidence" value="ECO:0007669"/>
    <property type="project" value="UniProtKB-UniRule"/>
</dbReference>
<dbReference type="HAMAP" id="MF_01876">
    <property type="entry name" value="PsiMP_glycosidase"/>
    <property type="match status" value="1"/>
</dbReference>
<dbReference type="Gene3D" id="3.40.1790.10">
    <property type="entry name" value="Indigoidine synthase domain"/>
    <property type="match status" value="1"/>
</dbReference>
<evidence type="ECO:0000256" key="3">
    <source>
        <dbReference type="ARBA" id="ARBA00023211"/>
    </source>
</evidence>
<comment type="subunit">
    <text evidence="6">Homotrimer.</text>
</comment>
<name>A0A0S6VPW0_9BACT</name>
<evidence type="ECO:0000256" key="6">
    <source>
        <dbReference type="HAMAP-Rule" id="MF_01876"/>
    </source>
</evidence>
<feature type="binding site" evidence="6">
    <location>
        <position position="138"/>
    </location>
    <ligand>
        <name>Mn(2+)</name>
        <dbReference type="ChEBI" id="CHEBI:29035"/>
    </ligand>
</feature>
<keyword evidence="2 6" id="KW-0378">Hydrolase</keyword>
<feature type="binding site" evidence="6">
    <location>
        <position position="86"/>
    </location>
    <ligand>
        <name>substrate</name>
    </ligand>
</feature>
<sequence length="303" mass="32452">MQDYLVFSEEVQQARAAGIPLVALESTIISHGMPYPENLETAKGVEAIIAQQGAMPATIAIIGGKIQIGLSEAQMEFLATEKNIVKASRRDLPIILSKKLHASTTVAATMICAARADIRVFVTGGIGGVHRHAERTFDISADLQEFAQTPVVVVSAGAKAILDLKLTMEYLETMGVPVLGYQTNELPAFYTRTSGIPLENRVETPEEIANIVRAKWQFGLDGGVMVANPIPSEFSMNPETMNAAIDAALAQAENHGIEGKALTPFLLDYIKQVTGGESLRANIALIKHNAEIGAKIAVALHRA</sequence>
<organism evidence="7 8">
    <name type="scientific">Candidatus Moduliflexus flocculans</name>
    <dbReference type="NCBI Taxonomy" id="1499966"/>
    <lineage>
        <taxon>Bacteria</taxon>
        <taxon>Candidatus Moduliflexota</taxon>
        <taxon>Candidatus Moduliflexia</taxon>
        <taxon>Candidatus Moduliflexales</taxon>
        <taxon>Candidatus Moduliflexaceae</taxon>
    </lineage>
</organism>
<keyword evidence="8" id="KW-1185">Reference proteome</keyword>
<proteinExistence type="inferred from homology"/>
<dbReference type="GO" id="GO:0005737">
    <property type="term" value="C:cytoplasm"/>
    <property type="evidence" value="ECO:0007669"/>
    <property type="project" value="TreeGrafter"/>
</dbReference>
<dbReference type="AlphaFoldDB" id="A0A0S6VPW0"/>
<dbReference type="Pfam" id="PF04227">
    <property type="entry name" value="Indigoidine_A"/>
    <property type="match status" value="1"/>
</dbReference>
<dbReference type="GO" id="GO:0046872">
    <property type="term" value="F:metal ion binding"/>
    <property type="evidence" value="ECO:0007669"/>
    <property type="project" value="UniProtKB-KW"/>
</dbReference>
<dbReference type="PANTHER" id="PTHR42909">
    <property type="entry name" value="ZGC:136858"/>
    <property type="match status" value="1"/>
</dbReference>
<feature type="binding site" evidence="6">
    <location>
        <begin position="140"/>
        <end position="142"/>
    </location>
    <ligand>
        <name>substrate</name>
    </ligand>
</feature>
<comment type="cofactor">
    <cofactor evidence="6">
        <name>Mn(2+)</name>
        <dbReference type="ChEBI" id="CHEBI:29035"/>
    </cofactor>
    <text evidence="6">Binds 1 Mn(2+) ion per subunit.</text>
</comment>
<dbReference type="InterPro" id="IPR007342">
    <property type="entry name" value="PsuG"/>
</dbReference>
<accession>A0A0S6VPW0</accession>
<dbReference type="SUPFAM" id="SSF110581">
    <property type="entry name" value="Indigoidine synthase A-like"/>
    <property type="match status" value="1"/>
</dbReference>
<evidence type="ECO:0000256" key="1">
    <source>
        <dbReference type="ARBA" id="ARBA00022723"/>
    </source>
</evidence>
<protein>
    <recommendedName>
        <fullName evidence="6">Pseudouridine-5'-phosphate glycosidase</fullName>
        <shortName evidence="6">PsiMP glycosidase</shortName>
        <ecNumber evidence="6">4.2.1.70</ecNumber>
    </recommendedName>
</protein>
<dbReference type="HOGENOM" id="CLU_012201_0_1_0"/>
<feature type="active site" description="Proton donor" evidence="6">
    <location>
        <position position="25"/>
    </location>
</feature>
<keyword evidence="4 6" id="KW-0456">Lyase</keyword>